<accession>A0A3M7SJX9</accession>
<keyword evidence="2" id="KW-1185">Reference proteome</keyword>
<evidence type="ECO:0000313" key="1">
    <source>
        <dbReference type="EMBL" id="RNA36032.1"/>
    </source>
</evidence>
<name>A0A3M7SJX9_BRAPC</name>
<organism evidence="1 2">
    <name type="scientific">Brachionus plicatilis</name>
    <name type="common">Marine rotifer</name>
    <name type="synonym">Brachionus muelleri</name>
    <dbReference type="NCBI Taxonomy" id="10195"/>
    <lineage>
        <taxon>Eukaryota</taxon>
        <taxon>Metazoa</taxon>
        <taxon>Spiralia</taxon>
        <taxon>Gnathifera</taxon>
        <taxon>Rotifera</taxon>
        <taxon>Eurotatoria</taxon>
        <taxon>Monogononta</taxon>
        <taxon>Pseudotrocha</taxon>
        <taxon>Ploima</taxon>
        <taxon>Brachionidae</taxon>
        <taxon>Brachionus</taxon>
    </lineage>
</organism>
<gene>
    <name evidence="1" type="ORF">BpHYR1_044143</name>
</gene>
<comment type="caution">
    <text evidence="1">The sequence shown here is derived from an EMBL/GenBank/DDBJ whole genome shotgun (WGS) entry which is preliminary data.</text>
</comment>
<dbReference type="Proteomes" id="UP000276133">
    <property type="component" value="Unassembled WGS sequence"/>
</dbReference>
<proteinExistence type="predicted"/>
<reference evidence="1 2" key="1">
    <citation type="journal article" date="2018" name="Sci. Rep.">
        <title>Genomic signatures of local adaptation to the degree of environmental predictability in rotifers.</title>
        <authorList>
            <person name="Franch-Gras L."/>
            <person name="Hahn C."/>
            <person name="Garcia-Roger E.M."/>
            <person name="Carmona M.J."/>
            <person name="Serra M."/>
            <person name="Gomez A."/>
        </authorList>
    </citation>
    <scope>NUCLEOTIDE SEQUENCE [LARGE SCALE GENOMIC DNA]</scope>
    <source>
        <strain evidence="1">HYR1</strain>
    </source>
</reference>
<dbReference type="EMBL" id="REGN01001250">
    <property type="protein sequence ID" value="RNA36032.1"/>
    <property type="molecule type" value="Genomic_DNA"/>
</dbReference>
<sequence>MSSVDETLLDIFKQLRTYTLKSRQIVALGLHVIHQDFGLENAAQLGQSFNVNNIKLTQIKHLFY</sequence>
<dbReference type="AlphaFoldDB" id="A0A3M7SJX9"/>
<protein>
    <submittedName>
        <fullName evidence="1">Uncharacterized protein</fullName>
    </submittedName>
</protein>
<evidence type="ECO:0000313" key="2">
    <source>
        <dbReference type="Proteomes" id="UP000276133"/>
    </source>
</evidence>